<gene>
    <name evidence="1" type="ORF">GCM10009020_29510</name>
</gene>
<dbReference type="AlphaFoldDB" id="A0AAV3TDV7"/>
<accession>A0AAV3TDV7</accession>
<evidence type="ECO:0000313" key="1">
    <source>
        <dbReference type="EMBL" id="GAA0679133.1"/>
    </source>
</evidence>
<dbReference type="Proteomes" id="UP001500420">
    <property type="component" value="Unassembled WGS sequence"/>
</dbReference>
<organism evidence="1 2">
    <name type="scientific">Natronoarchaeum mannanilyticum</name>
    <dbReference type="NCBI Taxonomy" id="926360"/>
    <lineage>
        <taxon>Archaea</taxon>
        <taxon>Methanobacteriati</taxon>
        <taxon>Methanobacteriota</taxon>
        <taxon>Stenosarchaea group</taxon>
        <taxon>Halobacteria</taxon>
        <taxon>Halobacteriales</taxon>
        <taxon>Natronoarchaeaceae</taxon>
    </lineage>
</organism>
<keyword evidence="2" id="KW-1185">Reference proteome</keyword>
<evidence type="ECO:0000313" key="2">
    <source>
        <dbReference type="Proteomes" id="UP001500420"/>
    </source>
</evidence>
<dbReference type="EMBL" id="BAAADV010000007">
    <property type="protein sequence ID" value="GAA0679133.1"/>
    <property type="molecule type" value="Genomic_DNA"/>
</dbReference>
<name>A0AAV3TDV7_9EURY</name>
<protein>
    <submittedName>
        <fullName evidence="1">Uncharacterized protein</fullName>
    </submittedName>
</protein>
<reference evidence="1 2" key="1">
    <citation type="journal article" date="2019" name="Int. J. Syst. Evol. Microbiol.">
        <title>The Global Catalogue of Microorganisms (GCM) 10K type strain sequencing project: providing services to taxonomists for standard genome sequencing and annotation.</title>
        <authorList>
            <consortium name="The Broad Institute Genomics Platform"/>
            <consortium name="The Broad Institute Genome Sequencing Center for Infectious Disease"/>
            <person name="Wu L."/>
            <person name="Ma J."/>
        </authorList>
    </citation>
    <scope>NUCLEOTIDE SEQUENCE [LARGE SCALE GENOMIC DNA]</scope>
    <source>
        <strain evidence="1 2">JCM 16328</strain>
    </source>
</reference>
<proteinExistence type="predicted"/>
<comment type="caution">
    <text evidence="1">The sequence shown here is derived from an EMBL/GenBank/DDBJ whole genome shotgun (WGS) entry which is preliminary data.</text>
</comment>
<sequence>MDESLSSGCQAVVLEDGDLLVDEVPHLHASKRSETIDDRIADASYVLFECLIPGVAIDSFEIDSFGEFPSVLIEIVKVLWLVIESFLRELKFDVILDALAKILNDVFETLAFFLVKLGLPLGERIACHGR</sequence>